<proteinExistence type="inferred from homology"/>
<dbReference type="AlphaFoldDB" id="A0A7T5R4I4"/>
<dbReference type="GO" id="GO:0004802">
    <property type="term" value="F:transketolase activity"/>
    <property type="evidence" value="ECO:0007669"/>
    <property type="project" value="UniProtKB-UniRule"/>
</dbReference>
<evidence type="ECO:0000256" key="6">
    <source>
        <dbReference type="ARBA" id="ARBA00022842"/>
    </source>
</evidence>
<dbReference type="EMBL" id="CP066681">
    <property type="protein sequence ID" value="QQG37418.1"/>
    <property type="molecule type" value="Genomic_DNA"/>
</dbReference>
<feature type="binding site" evidence="11">
    <location>
        <position position="460"/>
    </location>
    <ligand>
        <name>substrate</name>
    </ligand>
</feature>
<comment type="similarity">
    <text evidence="1 15">Belongs to the transketolase family.</text>
</comment>
<evidence type="ECO:0000259" key="16">
    <source>
        <dbReference type="SMART" id="SM00861"/>
    </source>
</evidence>
<keyword evidence="15" id="KW-0106">Calcium</keyword>
<dbReference type="InterPro" id="IPR055152">
    <property type="entry name" value="Transketolase-like_C_2"/>
</dbReference>
<dbReference type="CDD" id="cd07033">
    <property type="entry name" value="TPP_PYR_DXS_TK_like"/>
    <property type="match status" value="1"/>
</dbReference>
<dbReference type="PANTHER" id="PTHR43522">
    <property type="entry name" value="TRANSKETOLASE"/>
    <property type="match status" value="1"/>
</dbReference>
<evidence type="ECO:0000256" key="3">
    <source>
        <dbReference type="ARBA" id="ARBA00013152"/>
    </source>
</evidence>
<gene>
    <name evidence="17" type="primary">tkt</name>
    <name evidence="17" type="ORF">HYS17_07930</name>
</gene>
<dbReference type="Proteomes" id="UP000595362">
    <property type="component" value="Chromosome"/>
</dbReference>
<comment type="cofactor">
    <cofactor evidence="13">
        <name>Mg(2+)</name>
        <dbReference type="ChEBI" id="CHEBI:18420"/>
    </cofactor>
    <text evidence="13">Binds 1 Mg(2+) ion per subunit. Can also utilize other divalent metal cations, such as Ca(2+), Mn(2+) and Co(2+).</text>
</comment>
<dbReference type="Pfam" id="PF00456">
    <property type="entry name" value="Transketolase_N"/>
    <property type="match status" value="1"/>
</dbReference>
<feature type="binding site" evidence="12">
    <location>
        <position position="424"/>
    </location>
    <ligand>
        <name>thiamine diphosphate</name>
        <dbReference type="ChEBI" id="CHEBI:58937"/>
    </ligand>
</feature>
<dbReference type="InterPro" id="IPR049557">
    <property type="entry name" value="Transketolase_CS"/>
</dbReference>
<evidence type="ECO:0000256" key="1">
    <source>
        <dbReference type="ARBA" id="ARBA00007131"/>
    </source>
</evidence>
<evidence type="ECO:0000313" key="18">
    <source>
        <dbReference type="Proteomes" id="UP000595362"/>
    </source>
</evidence>
<keyword evidence="5 13" id="KW-0479">Metal-binding</keyword>
<dbReference type="InterPro" id="IPR005474">
    <property type="entry name" value="Transketolase_N"/>
</dbReference>
<feature type="binding site" evidence="11">
    <location>
        <position position="456"/>
    </location>
    <ligand>
        <name>substrate</name>
    </ligand>
</feature>
<dbReference type="SUPFAM" id="SSF52922">
    <property type="entry name" value="TK C-terminal domain-like"/>
    <property type="match status" value="1"/>
</dbReference>
<dbReference type="Gene3D" id="3.40.50.970">
    <property type="match status" value="2"/>
</dbReference>
<feature type="binding site" evidence="13">
    <location>
        <position position="177"/>
    </location>
    <ligand>
        <name>Mg(2+)</name>
        <dbReference type="ChEBI" id="CHEBI:18420"/>
    </ligand>
</feature>
<evidence type="ECO:0000256" key="14">
    <source>
        <dbReference type="PIRSR" id="PIRSR605478-5"/>
    </source>
</evidence>
<feature type="binding site" evidence="12">
    <location>
        <position position="177"/>
    </location>
    <ligand>
        <name>thiamine diphosphate</name>
        <dbReference type="ChEBI" id="CHEBI:58937"/>
    </ligand>
</feature>
<organism evidence="17 18">
    <name type="scientific">Micavibrio aeruginosavorus</name>
    <dbReference type="NCBI Taxonomy" id="349221"/>
    <lineage>
        <taxon>Bacteria</taxon>
        <taxon>Pseudomonadati</taxon>
        <taxon>Bdellovibrionota</taxon>
        <taxon>Bdellovibrionia</taxon>
        <taxon>Bdellovibrionales</taxon>
        <taxon>Pseudobdellovibrionaceae</taxon>
        <taxon>Micavibrio</taxon>
    </lineage>
</organism>
<feature type="binding site" evidence="11">
    <location>
        <position position="371"/>
    </location>
    <ligand>
        <name>substrate</name>
    </ligand>
</feature>
<accession>A0A7T5R4I4</accession>
<dbReference type="Pfam" id="PF22613">
    <property type="entry name" value="Transketolase_C_1"/>
    <property type="match status" value="1"/>
</dbReference>
<feature type="binding site" evidence="11">
    <location>
        <position position="507"/>
    </location>
    <ligand>
        <name>substrate</name>
    </ligand>
</feature>
<feature type="binding site" evidence="11">
    <location>
        <position position="251"/>
    </location>
    <ligand>
        <name>substrate</name>
    </ligand>
</feature>
<dbReference type="InterPro" id="IPR009014">
    <property type="entry name" value="Transketo_C/PFOR_II"/>
</dbReference>
<dbReference type="InterPro" id="IPR005475">
    <property type="entry name" value="Transketolase-like_Pyr-bd"/>
</dbReference>
<evidence type="ECO:0000256" key="9">
    <source>
        <dbReference type="NCBIfam" id="TIGR00232"/>
    </source>
</evidence>
<evidence type="ECO:0000256" key="4">
    <source>
        <dbReference type="ARBA" id="ARBA00022679"/>
    </source>
</evidence>
<dbReference type="CDD" id="cd02012">
    <property type="entry name" value="TPP_TK"/>
    <property type="match status" value="1"/>
</dbReference>
<protein>
    <recommendedName>
        <fullName evidence="3 9">Transketolase</fullName>
        <ecNumber evidence="3 9">2.2.1.1</ecNumber>
    </recommendedName>
</protein>
<evidence type="ECO:0000256" key="13">
    <source>
        <dbReference type="PIRSR" id="PIRSR605478-4"/>
    </source>
</evidence>
<reference evidence="17 18" key="1">
    <citation type="submission" date="2020-07" db="EMBL/GenBank/DDBJ databases">
        <title>Huge and variable diversity of episymbiotic CPR bacteria and DPANN archaea in groundwater ecosystems.</title>
        <authorList>
            <person name="He C.Y."/>
            <person name="Keren R."/>
            <person name="Whittaker M."/>
            <person name="Farag I.F."/>
            <person name="Doudna J."/>
            <person name="Cate J.H.D."/>
            <person name="Banfield J.F."/>
        </authorList>
    </citation>
    <scope>NUCLEOTIDE SEQUENCE [LARGE SCALE GENOMIC DNA]</scope>
    <source>
        <strain evidence="17">NC_groundwater_70_Ag_B-0.1um_54_66</strain>
    </source>
</reference>
<dbReference type="PROSITE" id="PS00802">
    <property type="entry name" value="TRANSKETOLASE_2"/>
    <property type="match status" value="1"/>
</dbReference>
<feature type="binding site" evidence="13">
    <location>
        <position position="147"/>
    </location>
    <ligand>
        <name>Mg(2+)</name>
        <dbReference type="ChEBI" id="CHEBI:18420"/>
    </ligand>
</feature>
<evidence type="ECO:0000256" key="15">
    <source>
        <dbReference type="RuleBase" id="RU004996"/>
    </source>
</evidence>
<keyword evidence="6 13" id="KW-0460">Magnesium</keyword>
<keyword evidence="4 15" id="KW-0808">Transferase</keyword>
<dbReference type="FunFam" id="3.40.50.970:FF:000003">
    <property type="entry name" value="Transketolase"/>
    <property type="match status" value="1"/>
</dbReference>
<dbReference type="PROSITE" id="PS00801">
    <property type="entry name" value="TRANSKETOLASE_1"/>
    <property type="match status" value="1"/>
</dbReference>
<dbReference type="EC" id="2.2.1.1" evidence="3 9"/>
<dbReference type="InterPro" id="IPR005478">
    <property type="entry name" value="Transketolase_bac-like"/>
</dbReference>
<dbReference type="GO" id="GO:0006098">
    <property type="term" value="P:pentose-phosphate shunt"/>
    <property type="evidence" value="ECO:0007669"/>
    <property type="project" value="TreeGrafter"/>
</dbReference>
<dbReference type="InterPro" id="IPR029061">
    <property type="entry name" value="THDP-binding"/>
</dbReference>
<dbReference type="InterPro" id="IPR020826">
    <property type="entry name" value="Transketolase_BS"/>
</dbReference>
<comment type="cofactor">
    <cofactor evidence="12">
        <name>thiamine diphosphate</name>
        <dbReference type="ChEBI" id="CHEBI:58937"/>
    </cofactor>
    <text evidence="12">Binds 1 thiamine pyrophosphate per subunit. During the reaction, the substrate forms a covalent intermediate with the cofactor.</text>
</comment>
<name>A0A7T5R4I4_9BACT</name>
<dbReference type="Pfam" id="PF02779">
    <property type="entry name" value="Transket_pyr"/>
    <property type="match status" value="1"/>
</dbReference>
<feature type="domain" description="Transketolase-like pyrimidine-binding" evidence="16">
    <location>
        <begin position="341"/>
        <end position="512"/>
    </location>
</feature>
<dbReference type="GO" id="GO:0005829">
    <property type="term" value="C:cytosol"/>
    <property type="evidence" value="ECO:0007669"/>
    <property type="project" value="TreeGrafter"/>
</dbReference>
<keyword evidence="7 12" id="KW-0786">Thiamine pyrophosphate</keyword>
<evidence type="ECO:0000313" key="17">
    <source>
        <dbReference type="EMBL" id="QQG37418.1"/>
    </source>
</evidence>
<dbReference type="InterPro" id="IPR033247">
    <property type="entry name" value="Transketolase_fam"/>
</dbReference>
<feature type="binding site" evidence="12">
    <location>
        <position position="60"/>
    </location>
    <ligand>
        <name>thiamine diphosphate</name>
        <dbReference type="ChEBI" id="CHEBI:58937"/>
    </ligand>
</feature>
<comment type="catalytic activity">
    <reaction evidence="8 15">
        <text>D-sedoheptulose 7-phosphate + D-glyceraldehyde 3-phosphate = aldehydo-D-ribose 5-phosphate + D-xylulose 5-phosphate</text>
        <dbReference type="Rhea" id="RHEA:10508"/>
        <dbReference type="ChEBI" id="CHEBI:57483"/>
        <dbReference type="ChEBI" id="CHEBI:57737"/>
        <dbReference type="ChEBI" id="CHEBI:58273"/>
        <dbReference type="ChEBI" id="CHEBI:59776"/>
        <dbReference type="EC" id="2.2.1.1"/>
    </reaction>
</comment>
<comment type="cofactor">
    <cofactor evidence="15">
        <name>Mg(2+)</name>
        <dbReference type="ChEBI" id="CHEBI:18420"/>
    </cofactor>
    <cofactor evidence="15">
        <name>Ca(2+)</name>
        <dbReference type="ChEBI" id="CHEBI:29108"/>
    </cofactor>
    <cofactor evidence="15">
        <name>Mn(2+)</name>
        <dbReference type="ChEBI" id="CHEBI:29035"/>
    </cofactor>
    <cofactor evidence="15">
        <name>Co(2+)</name>
        <dbReference type="ChEBI" id="CHEBI:48828"/>
    </cofactor>
    <text evidence="15">Binds 1 Mg(2+) ion per subunit. Can also utilize other divalent metal cations, such as Ca(2+), Mn(2+) and Co(2+).</text>
</comment>
<feature type="active site" description="Proton donor" evidence="10">
    <location>
        <position position="398"/>
    </location>
</feature>
<feature type="binding site" evidence="11">
    <location>
        <position position="344"/>
    </location>
    <ligand>
        <name>substrate</name>
    </ligand>
</feature>
<feature type="binding site" evidence="12">
    <location>
        <position position="251"/>
    </location>
    <ligand>
        <name>thiamine diphosphate</name>
        <dbReference type="ChEBI" id="CHEBI:58937"/>
    </ligand>
</feature>
<feature type="site" description="Important for catalytic activity" evidence="14">
    <location>
        <position position="251"/>
    </location>
</feature>
<evidence type="ECO:0000256" key="5">
    <source>
        <dbReference type="ARBA" id="ARBA00022723"/>
    </source>
</evidence>
<dbReference type="SUPFAM" id="SSF52518">
    <property type="entry name" value="Thiamin diphosphate-binding fold (THDP-binding)"/>
    <property type="match status" value="2"/>
</dbReference>
<dbReference type="PANTHER" id="PTHR43522:SF2">
    <property type="entry name" value="TRANSKETOLASE 1-RELATED"/>
    <property type="match status" value="1"/>
</dbReference>
<dbReference type="SMART" id="SM00861">
    <property type="entry name" value="Transket_pyr"/>
    <property type="match status" value="1"/>
</dbReference>
<feature type="binding site" evidence="11">
    <location>
        <position position="20"/>
    </location>
    <ligand>
        <name>substrate</name>
    </ligand>
</feature>
<feature type="site" description="Important for catalytic activity" evidence="14">
    <location>
        <position position="20"/>
    </location>
</feature>
<evidence type="ECO:0000256" key="8">
    <source>
        <dbReference type="ARBA" id="ARBA00049473"/>
    </source>
</evidence>
<feature type="binding site" evidence="12">
    <location>
        <position position="148"/>
    </location>
    <ligand>
        <name>thiamine diphosphate</name>
        <dbReference type="ChEBI" id="CHEBI:58937"/>
    </ligand>
</feature>
<comment type="function">
    <text evidence="15">Catalyzes the transfer of a two-carbon ketol group from a ketose donor to an aldose acceptor, via a covalent intermediate with the cofactor thiamine pyrophosphate.</text>
</comment>
<evidence type="ECO:0000256" key="12">
    <source>
        <dbReference type="PIRSR" id="PIRSR605478-3"/>
    </source>
</evidence>
<sequence length="651" mass="71104">MANAIRALSMDAVEKAKSGHPGMPMGMADVATVLFTKFLKFSPENPTWADRDRFILSAGHGSMLLYSLLWLTGYNKISLDEIKNFRQLHSLTPGHPEVMQDAGIETTTGPLGQGISNAVGFALAERILNARFGSDLVDHHTYVIASDGDLMEGISHESCALAGHLKLNRLIALYDDNGICIDGPTSLSYSDDVKLRFEAYGWDVQTVDGHDFAAIENAIARAHLADKPSIICCKTTIGFGAPTKAGTAGCHGSPLGDEEIKGAREQLSWPHEPFFIPTEILMMWRQVGQNSAREMADWVARLEQNRYKADFLKVLAGDVSTDIQEPLRQLKDKYLKDRPKLATRQTSGDVLEKIIPALPHLIGGSSDLTPSNNTQVKGPSVIGAGKYEGQYIHYGVREHGMAATMNGMALHGGVIPYGGTFMQFTDYCRPSIRLSALMKQRVVYVMTHDSIGLGEDGPTHQPVEHLAALRAIPNLLTLRPADGVETAECWEIALTQKTRPSVLALTRQGLPTVRTDDAHENLSAKGAYILKEAGNGQPKVVVMASGSEVEIALGARDMLEDAKIPTRVVSVPSIELFAEQDSAYQERIMGDRQLLRVAVEAAVRQSWDRWLGFDGIFIGMSTFGESAPIKDLYSHFKITKEAVAEAVKARI</sequence>
<dbReference type="GO" id="GO:0046872">
    <property type="term" value="F:metal ion binding"/>
    <property type="evidence" value="ECO:0007669"/>
    <property type="project" value="UniProtKB-KW"/>
</dbReference>
<comment type="subunit">
    <text evidence="2 15">Homodimer.</text>
</comment>
<evidence type="ECO:0000256" key="11">
    <source>
        <dbReference type="PIRSR" id="PIRSR605478-2"/>
    </source>
</evidence>
<evidence type="ECO:0000256" key="2">
    <source>
        <dbReference type="ARBA" id="ARBA00011738"/>
    </source>
</evidence>
<feature type="binding site" evidence="13">
    <location>
        <position position="179"/>
    </location>
    <ligand>
        <name>Mg(2+)</name>
        <dbReference type="ChEBI" id="CHEBI:18420"/>
    </ligand>
</feature>
<dbReference type="Gene3D" id="3.40.50.920">
    <property type="match status" value="1"/>
</dbReference>
<dbReference type="FunFam" id="3.40.50.970:FF:000004">
    <property type="entry name" value="Transketolase"/>
    <property type="match status" value="1"/>
</dbReference>
<feature type="binding site" evidence="12">
    <location>
        <begin position="109"/>
        <end position="111"/>
    </location>
    <ligand>
        <name>thiamine diphosphate</name>
        <dbReference type="ChEBI" id="CHEBI:58937"/>
    </ligand>
</feature>
<evidence type="ECO:0000256" key="7">
    <source>
        <dbReference type="ARBA" id="ARBA00023052"/>
    </source>
</evidence>
<dbReference type="NCBIfam" id="TIGR00232">
    <property type="entry name" value="tktlase_bact"/>
    <property type="match status" value="1"/>
</dbReference>
<evidence type="ECO:0000256" key="10">
    <source>
        <dbReference type="PIRSR" id="PIRSR605478-1"/>
    </source>
</evidence>
<feature type="binding site" evidence="11">
    <location>
        <position position="448"/>
    </location>
    <ligand>
        <name>substrate</name>
    </ligand>
</feature>